<dbReference type="GeneID" id="41987013"/>
<comment type="subcellular location">
    <subcellularLocation>
        <location evidence="1">Membrane</location>
        <topology evidence="1">Multi-pass membrane protein</topology>
    </subcellularLocation>
</comment>
<feature type="transmembrane region" description="Helical" evidence="8">
    <location>
        <begin position="770"/>
        <end position="789"/>
    </location>
</feature>
<comment type="similarity">
    <text evidence="2">Belongs to the CSC1 (TC 1.A.17) family.</text>
</comment>
<evidence type="ECO:0000313" key="14">
    <source>
        <dbReference type="Proteomes" id="UP000431533"/>
    </source>
</evidence>
<feature type="transmembrane region" description="Helical" evidence="8">
    <location>
        <begin position="213"/>
        <end position="233"/>
    </location>
</feature>
<dbReference type="InterPro" id="IPR045122">
    <property type="entry name" value="Csc1-like"/>
</dbReference>
<keyword evidence="14" id="KW-1185">Reference proteome</keyword>
<keyword evidence="3" id="KW-0813">Transport</keyword>
<reference evidence="13 14" key="1">
    <citation type="submission" date="2018-05" db="EMBL/GenBank/DDBJ databases">
        <title>Genome sequencing and assembly of the regulated plant pathogen Lachnellula willkommii and related sister species for the development of diagnostic species identification markers.</title>
        <authorList>
            <person name="Giroux E."/>
            <person name="Bilodeau G."/>
        </authorList>
    </citation>
    <scope>NUCLEOTIDE SEQUENCE [LARGE SCALE GENOMIC DNA]</scope>
    <source>
        <strain evidence="13 14">CBS 185.66</strain>
    </source>
</reference>
<evidence type="ECO:0000256" key="4">
    <source>
        <dbReference type="ARBA" id="ARBA00022692"/>
    </source>
</evidence>
<evidence type="ECO:0000259" key="11">
    <source>
        <dbReference type="Pfam" id="PF13967"/>
    </source>
</evidence>
<dbReference type="Pfam" id="PF14703">
    <property type="entry name" value="PHM7_cyt"/>
    <property type="match status" value="1"/>
</dbReference>
<feature type="domain" description="CSC1/OSCA1-like N-terminal transmembrane" evidence="11">
    <location>
        <begin position="87"/>
        <end position="235"/>
    </location>
</feature>
<dbReference type="InterPro" id="IPR022257">
    <property type="entry name" value="PHM7_ext"/>
</dbReference>
<feature type="compositionally biased region" description="Polar residues" evidence="7">
    <location>
        <begin position="873"/>
        <end position="889"/>
    </location>
</feature>
<dbReference type="OrthoDB" id="1076608at2759"/>
<evidence type="ECO:0000259" key="9">
    <source>
        <dbReference type="Pfam" id="PF02714"/>
    </source>
</evidence>
<name>A0A8H8QYN5_9HELO</name>
<evidence type="ECO:0000256" key="3">
    <source>
        <dbReference type="ARBA" id="ARBA00022448"/>
    </source>
</evidence>
<evidence type="ECO:0000256" key="5">
    <source>
        <dbReference type="ARBA" id="ARBA00022989"/>
    </source>
</evidence>
<feature type="transmembrane region" description="Helical" evidence="8">
    <location>
        <begin position="658"/>
        <end position="677"/>
    </location>
</feature>
<dbReference type="PANTHER" id="PTHR13018">
    <property type="entry name" value="PROBABLE MEMBRANE PROTEIN DUF221-RELATED"/>
    <property type="match status" value="1"/>
</dbReference>
<feature type="transmembrane region" description="Helical" evidence="8">
    <location>
        <begin position="564"/>
        <end position="589"/>
    </location>
</feature>
<feature type="region of interest" description="Disordered" evidence="7">
    <location>
        <begin position="867"/>
        <end position="892"/>
    </location>
</feature>
<feature type="domain" description="CSC1/OSCA1-like 7TM region" evidence="9">
    <location>
        <begin position="517"/>
        <end position="789"/>
    </location>
</feature>
<dbReference type="Pfam" id="PF02714">
    <property type="entry name" value="RSN1_7TM"/>
    <property type="match status" value="1"/>
</dbReference>
<evidence type="ECO:0000259" key="12">
    <source>
        <dbReference type="Pfam" id="PF14703"/>
    </source>
</evidence>
<keyword evidence="5 8" id="KW-1133">Transmembrane helix</keyword>
<feature type="domain" description="CSC1/OSCA1-like cytosolic" evidence="12">
    <location>
        <begin position="258"/>
        <end position="505"/>
    </location>
</feature>
<feature type="compositionally biased region" description="Polar residues" evidence="7">
    <location>
        <begin position="64"/>
        <end position="77"/>
    </location>
</feature>
<evidence type="ECO:0000256" key="7">
    <source>
        <dbReference type="SAM" id="MobiDB-lite"/>
    </source>
</evidence>
<proteinExistence type="inferred from homology"/>
<evidence type="ECO:0000256" key="8">
    <source>
        <dbReference type="SAM" id="Phobius"/>
    </source>
</evidence>
<dbReference type="AlphaFoldDB" id="A0A8H8QYN5"/>
<feature type="transmembrane region" description="Helical" evidence="8">
    <location>
        <begin position="732"/>
        <end position="750"/>
    </location>
</feature>
<feature type="transmembrane region" description="Helical" evidence="8">
    <location>
        <begin position="519"/>
        <end position="544"/>
    </location>
</feature>
<dbReference type="PANTHER" id="PTHR13018:SF53">
    <property type="entry name" value="DUF221 DOMAIN PROTEIN"/>
    <property type="match status" value="1"/>
</dbReference>
<feature type="domain" description="10TM putative phosphate transporter extracellular tail" evidence="10">
    <location>
        <begin position="948"/>
        <end position="1033"/>
    </location>
</feature>
<dbReference type="Pfam" id="PF13967">
    <property type="entry name" value="RSN1_TM"/>
    <property type="match status" value="1"/>
</dbReference>
<organism evidence="13 14">
    <name type="scientific">Lachnellula hyalina</name>
    <dbReference type="NCBI Taxonomy" id="1316788"/>
    <lineage>
        <taxon>Eukaryota</taxon>
        <taxon>Fungi</taxon>
        <taxon>Dikarya</taxon>
        <taxon>Ascomycota</taxon>
        <taxon>Pezizomycotina</taxon>
        <taxon>Leotiomycetes</taxon>
        <taxon>Helotiales</taxon>
        <taxon>Lachnaceae</taxon>
        <taxon>Lachnellula</taxon>
    </lineage>
</organism>
<gene>
    <name evidence="13" type="primary">PHM7</name>
    <name evidence="13" type="ORF">LHYA1_G006815</name>
</gene>
<evidence type="ECO:0000256" key="6">
    <source>
        <dbReference type="ARBA" id="ARBA00023136"/>
    </source>
</evidence>
<keyword evidence="4 8" id="KW-0812">Transmembrane</keyword>
<accession>A0A8H8QYN5</accession>
<dbReference type="Proteomes" id="UP000431533">
    <property type="component" value="Unassembled WGS sequence"/>
</dbReference>
<dbReference type="GO" id="GO:0005886">
    <property type="term" value="C:plasma membrane"/>
    <property type="evidence" value="ECO:0007669"/>
    <property type="project" value="TreeGrafter"/>
</dbReference>
<feature type="transmembrane region" description="Helical" evidence="8">
    <location>
        <begin position="707"/>
        <end position="726"/>
    </location>
</feature>
<dbReference type="RefSeq" id="XP_031002953.1">
    <property type="nucleotide sequence ID" value="XM_031151748.1"/>
</dbReference>
<dbReference type="InterPro" id="IPR003864">
    <property type="entry name" value="CSC1/OSCA1-like_7TM"/>
</dbReference>
<dbReference type="InterPro" id="IPR027815">
    <property type="entry name" value="CSC1/OSCA1-like_cyt"/>
</dbReference>
<feature type="compositionally biased region" description="Polar residues" evidence="7">
    <location>
        <begin position="353"/>
        <end position="365"/>
    </location>
</feature>
<dbReference type="Pfam" id="PF12621">
    <property type="entry name" value="PHM7_ext"/>
    <property type="match status" value="1"/>
</dbReference>
<feature type="region of interest" description="Disordered" evidence="7">
    <location>
        <begin position="48"/>
        <end position="77"/>
    </location>
</feature>
<evidence type="ECO:0000256" key="1">
    <source>
        <dbReference type="ARBA" id="ARBA00004141"/>
    </source>
</evidence>
<dbReference type="GO" id="GO:0005227">
    <property type="term" value="F:calcium-activated cation channel activity"/>
    <property type="evidence" value="ECO:0007669"/>
    <property type="project" value="InterPro"/>
</dbReference>
<feature type="transmembrane region" description="Helical" evidence="8">
    <location>
        <begin position="167"/>
        <end position="186"/>
    </location>
</feature>
<feature type="transmembrane region" description="Helical" evidence="8">
    <location>
        <begin position="610"/>
        <end position="638"/>
    </location>
</feature>
<dbReference type="InterPro" id="IPR032880">
    <property type="entry name" value="CSC1/OSCA1-like_N"/>
</dbReference>
<evidence type="ECO:0000259" key="10">
    <source>
        <dbReference type="Pfam" id="PF12621"/>
    </source>
</evidence>
<feature type="transmembrane region" description="Helical" evidence="8">
    <location>
        <begin position="84"/>
        <end position="108"/>
    </location>
</feature>
<feature type="region of interest" description="Disordered" evidence="7">
    <location>
        <begin position="350"/>
        <end position="396"/>
    </location>
</feature>
<protein>
    <submittedName>
        <fullName evidence="13">Phosphate metabolism protein</fullName>
    </submittedName>
</protein>
<evidence type="ECO:0000256" key="2">
    <source>
        <dbReference type="ARBA" id="ARBA00007779"/>
    </source>
</evidence>
<comment type="caution">
    <text evidence="13">The sequence shown here is derived from an EMBL/GenBank/DDBJ whole genome shotgun (WGS) entry which is preliminary data.</text>
</comment>
<dbReference type="EMBL" id="QGMH01000142">
    <property type="protein sequence ID" value="TVY24165.1"/>
    <property type="molecule type" value="Genomic_DNA"/>
</dbReference>
<sequence>MSLTDVLYDLRRDLVSLVLPRSALEVSGPGTISPGPPSQSLSVNANKIRQQNQSSDPRVGSARDNATGTSVSRVPTQGTNSSSFATLFTTFVPLAIYAVICIVIFFVLRRKIPRAYSPRLFLSSLDVYERSPTLPSGWFNWCKPFYQTPDTVVLNHSSLDGFLFLRYLKILCVICGVGCLITWPILLPYHVHGGGVNVQLDSLTFGNVIHPSWFYLHAFLAWIFFGFIIYMVTRECVYFISLRQAYLLSPLYSARLSSRTVLFTSVPQHILDERKLRRVFGDTVKNIWIPRETDDLDELVKEREQTAERLEKAEILLIQKANAAYRTAVAHGHPDIHTGLESPATGFSKEVETQTNSVSPTSSFSPIMPASPMGPGTPQDNPRTDGTPISKPSYGFSSPLSDVNGSVASQWIPHSQRPVHRPIANYGRRVDTIKWTRSRLKELAPKIAKLRAQYRKGKAVPIPAVFIEFHTQVDAQSAYQTLAHHRANHMVPEIVGVRPQEIIWSSLKLRWWERIIRRFLIQGFIAAMVIFWSVPAALVGMISSIKFLTTKLTFLSWINKLPNIVLGLISGLLPAVALAMLMAAVPIMLRACARQAGVPTEAKVELFVQNAYFLFQIVQVFLITTLTSAASSAITDIIKDPMSARSLLSQNLPKASNFYISYFILQGLAMSASRIVHLGSVNRHYFMGNSGSNPKLISARYHRLRKIHWGSVYPVFTNMGVIAISYSLIAPIILGVATIGLFLVYITYRWNLLYVYSSERDTRGLHYPRALKQTLAGVYLAEICMIGLFGVKGAYGPLIMMFGLIIFTTLIHISLNDALGPLLYNLPRTVAAEEALRKLGNDFFNASNLNDMHDAIDVQDSELQHTGYDSDFDPSNPSDTVNHGDQSSRGAGVEGVDAAIKLSTTTAKSFARKKFESSPIPALIAKFDFWTFWISPDPNIKPNFLLKFLHPEIFADYHILRQQIPDDAVPEYAYEDSVLRDAYSSPSMRKRSPRIWLPRDVAGISRQEVAHSAKVIEVTDEGAWLGEKGGVIVDLEGETSGWVLRDYERVKF</sequence>
<evidence type="ECO:0000313" key="13">
    <source>
        <dbReference type="EMBL" id="TVY24165.1"/>
    </source>
</evidence>
<keyword evidence="6 8" id="KW-0472">Membrane</keyword>